<dbReference type="AlphaFoldDB" id="Q01PM0"/>
<accession>Q01PM0</accession>
<proteinExistence type="predicted"/>
<gene>
    <name evidence="2" type="ordered locus">Acid_7492</name>
</gene>
<evidence type="ECO:0000256" key="1">
    <source>
        <dbReference type="SAM" id="Phobius"/>
    </source>
</evidence>
<dbReference type="HOGENOM" id="CLU_550823_0_0_0"/>
<feature type="transmembrane region" description="Helical" evidence="1">
    <location>
        <begin position="178"/>
        <end position="195"/>
    </location>
</feature>
<name>Q01PM0_SOLUE</name>
<evidence type="ECO:0008006" key="3">
    <source>
        <dbReference type="Google" id="ProtNLM"/>
    </source>
</evidence>
<dbReference type="EMBL" id="CP000473">
    <property type="protein sequence ID" value="ABJ88400.1"/>
    <property type="molecule type" value="Genomic_DNA"/>
</dbReference>
<keyword evidence="1" id="KW-0472">Membrane</keyword>
<dbReference type="STRING" id="234267.Acid_7492"/>
<feature type="transmembrane region" description="Helical" evidence="1">
    <location>
        <begin position="378"/>
        <end position="397"/>
    </location>
</feature>
<feature type="transmembrane region" description="Helical" evidence="1">
    <location>
        <begin position="108"/>
        <end position="124"/>
    </location>
</feature>
<keyword evidence="1" id="KW-0812">Transmembrane</keyword>
<dbReference type="InParanoid" id="Q01PM0"/>
<feature type="transmembrane region" description="Helical" evidence="1">
    <location>
        <begin position="296"/>
        <end position="316"/>
    </location>
</feature>
<dbReference type="KEGG" id="sus:Acid_7492"/>
<organism evidence="2">
    <name type="scientific">Solibacter usitatus (strain Ellin6076)</name>
    <dbReference type="NCBI Taxonomy" id="234267"/>
    <lineage>
        <taxon>Bacteria</taxon>
        <taxon>Pseudomonadati</taxon>
        <taxon>Acidobacteriota</taxon>
        <taxon>Terriglobia</taxon>
        <taxon>Bryobacterales</taxon>
        <taxon>Solibacteraceae</taxon>
        <taxon>Candidatus Solibacter</taxon>
    </lineage>
</organism>
<sequence>MAITLRLAMLPVLPIPVPVCHDEFSYLLGSDTFASGRVTNPAHPMWVHFETFHVNQQPTYCSKYPPAQALFLAAGQAFFGHPWFGVCLSMGLMFAALCWMLLAWVEPVPALLTSVLCLLGWAFTGTWINSYWGGAVAAAGGALLVGAIPRIITAPGAASVLSAAFGVVLLANSRPYEGLLTVIAAGLVFAWRWRSKGIPSASVLVRTALPFLAILLPAFAAMGYYNYRTTKNPVLMPYVVNQRTYTASPFFYVLPPVPAPAYRHEVIRKYWVDWVVPFYLKARADPRVAITKSAKIMWRFYFLTPILPALLIGLLFGARRDVGAALAIAAGPVLGLLPAESALPHYLAPAFGAFVLIVGLGMQALWRWQYKNVRAGAVLSVAVLWISLGFCAHQIVVEMFLMKHTDAPIATKPLLTEQLQKQPGMHLVIVRYGANHKIDHEWVYNRADIDASRIVWAQDMGAAKNQELLDYYRDRKFWLLQPDIDPLAIVPYTEP</sequence>
<feature type="transmembrane region" description="Helical" evidence="1">
    <location>
        <begin position="207"/>
        <end position="227"/>
    </location>
</feature>
<feature type="transmembrane region" description="Helical" evidence="1">
    <location>
        <begin position="346"/>
        <end position="366"/>
    </location>
</feature>
<reference evidence="2" key="1">
    <citation type="submission" date="2006-10" db="EMBL/GenBank/DDBJ databases">
        <title>Complete sequence of Solibacter usitatus Ellin6076.</title>
        <authorList>
            <consortium name="US DOE Joint Genome Institute"/>
            <person name="Copeland A."/>
            <person name="Lucas S."/>
            <person name="Lapidus A."/>
            <person name="Barry K."/>
            <person name="Detter J.C."/>
            <person name="Glavina del Rio T."/>
            <person name="Hammon N."/>
            <person name="Israni S."/>
            <person name="Dalin E."/>
            <person name="Tice H."/>
            <person name="Pitluck S."/>
            <person name="Thompson L.S."/>
            <person name="Brettin T."/>
            <person name="Bruce D."/>
            <person name="Han C."/>
            <person name="Tapia R."/>
            <person name="Gilna P."/>
            <person name="Schmutz J."/>
            <person name="Larimer F."/>
            <person name="Land M."/>
            <person name="Hauser L."/>
            <person name="Kyrpides N."/>
            <person name="Mikhailova N."/>
            <person name="Janssen P.H."/>
            <person name="Kuske C.R."/>
            <person name="Richardson P."/>
        </authorList>
    </citation>
    <scope>NUCLEOTIDE SEQUENCE</scope>
    <source>
        <strain evidence="2">Ellin6076</strain>
    </source>
</reference>
<dbReference type="eggNOG" id="ENOG502ZC21">
    <property type="taxonomic scope" value="Bacteria"/>
</dbReference>
<feature type="transmembrane region" description="Helical" evidence="1">
    <location>
        <begin position="83"/>
        <end position="102"/>
    </location>
</feature>
<keyword evidence="1" id="KW-1133">Transmembrane helix</keyword>
<protein>
    <recommendedName>
        <fullName evidence="3">Glycosyltransferase RgtA/B/C/D-like domain-containing protein</fullName>
    </recommendedName>
</protein>
<dbReference type="OrthoDB" id="110984at2"/>
<feature type="transmembrane region" description="Helical" evidence="1">
    <location>
        <begin position="154"/>
        <end position="171"/>
    </location>
</feature>
<evidence type="ECO:0000313" key="2">
    <source>
        <dbReference type="EMBL" id="ABJ88400.1"/>
    </source>
</evidence>